<feature type="compositionally biased region" description="Acidic residues" evidence="5">
    <location>
        <begin position="438"/>
        <end position="448"/>
    </location>
</feature>
<feature type="compositionally biased region" description="Basic and acidic residues" evidence="5">
    <location>
        <begin position="545"/>
        <end position="589"/>
    </location>
</feature>
<evidence type="ECO:0000259" key="6">
    <source>
        <dbReference type="PROSITE" id="PS51050"/>
    </source>
</evidence>
<dbReference type="FunFam" id="3.30.40.100:FF:000003">
    <property type="entry name" value="MORC family CW-type zinc finger 3"/>
    <property type="match status" value="1"/>
</dbReference>
<reference evidence="7" key="2">
    <citation type="submission" date="2025-08" db="UniProtKB">
        <authorList>
            <consortium name="Ensembl"/>
        </authorList>
    </citation>
    <scope>IDENTIFICATION</scope>
</reference>
<protein>
    <submittedName>
        <fullName evidence="7">MORC family CW-type zinc finger 3a</fullName>
    </submittedName>
</protein>
<dbReference type="InParanoid" id="A0A671W9Z5"/>
<evidence type="ECO:0000256" key="3">
    <source>
        <dbReference type="ARBA" id="ARBA00022833"/>
    </source>
</evidence>
<dbReference type="PROSITE" id="PS51050">
    <property type="entry name" value="ZF_CW"/>
    <property type="match status" value="1"/>
</dbReference>
<feature type="compositionally biased region" description="Acidic residues" evidence="5">
    <location>
        <begin position="483"/>
        <end position="494"/>
    </location>
</feature>
<dbReference type="OMA" id="IPYEKTH"/>
<feature type="region of interest" description="Disordered" evidence="5">
    <location>
        <begin position="389"/>
        <end position="589"/>
    </location>
</feature>
<feature type="region of interest" description="Disordered" evidence="5">
    <location>
        <begin position="760"/>
        <end position="789"/>
    </location>
</feature>
<dbReference type="Pfam" id="PF17942">
    <property type="entry name" value="Morc6_S5"/>
    <property type="match status" value="1"/>
</dbReference>
<feature type="compositionally biased region" description="Basic and acidic residues" evidence="5">
    <location>
        <begin position="760"/>
        <end position="771"/>
    </location>
</feature>
<feature type="domain" description="CW-type" evidence="6">
    <location>
        <begin position="220"/>
        <end position="272"/>
    </location>
</feature>
<accession>A0A671W9Z5</accession>
<evidence type="ECO:0000256" key="1">
    <source>
        <dbReference type="ARBA" id="ARBA00022723"/>
    </source>
</evidence>
<dbReference type="GO" id="GO:0016605">
    <property type="term" value="C:PML body"/>
    <property type="evidence" value="ECO:0007669"/>
    <property type="project" value="TreeGrafter"/>
</dbReference>
<evidence type="ECO:0000256" key="4">
    <source>
        <dbReference type="SAM" id="Coils"/>
    </source>
</evidence>
<feature type="compositionally biased region" description="Acidic residues" evidence="5">
    <location>
        <begin position="266"/>
        <end position="277"/>
    </location>
</feature>
<keyword evidence="8" id="KW-1185">Reference proteome</keyword>
<dbReference type="InterPro" id="IPR045261">
    <property type="entry name" value="MORC_ATPase"/>
</dbReference>
<dbReference type="Pfam" id="PF07496">
    <property type="entry name" value="zf-CW"/>
    <property type="match status" value="1"/>
</dbReference>
<dbReference type="Proteomes" id="UP000472265">
    <property type="component" value="Chromosome 9"/>
</dbReference>
<feature type="coiled-coil region" evidence="4">
    <location>
        <begin position="612"/>
        <end position="646"/>
    </location>
</feature>
<proteinExistence type="predicted"/>
<dbReference type="GO" id="GO:0016887">
    <property type="term" value="F:ATP hydrolysis activity"/>
    <property type="evidence" value="ECO:0007669"/>
    <property type="project" value="InterPro"/>
</dbReference>
<feature type="compositionally biased region" description="Basic and acidic residues" evidence="5">
    <location>
        <begin position="466"/>
        <end position="475"/>
    </location>
</feature>
<dbReference type="GeneTree" id="ENSGT00940000166160"/>
<name>A0A671W9Z5_SPAAU</name>
<feature type="compositionally biased region" description="Basic and acidic residues" evidence="5">
    <location>
        <begin position="285"/>
        <end position="315"/>
    </location>
</feature>
<keyword evidence="1" id="KW-0479">Metal-binding</keyword>
<dbReference type="PANTHER" id="PTHR23336:SF17">
    <property type="entry name" value="MORC FAMILY CW-TYPE ZINC FINGER PROTEIN 3"/>
    <property type="match status" value="1"/>
</dbReference>
<feature type="region of interest" description="Disordered" evidence="5">
    <location>
        <begin position="264"/>
        <end position="353"/>
    </location>
</feature>
<evidence type="ECO:0000256" key="2">
    <source>
        <dbReference type="ARBA" id="ARBA00022771"/>
    </source>
</evidence>
<reference evidence="7" key="3">
    <citation type="submission" date="2025-09" db="UniProtKB">
        <authorList>
            <consortium name="Ensembl"/>
        </authorList>
    </citation>
    <scope>IDENTIFICATION</scope>
</reference>
<evidence type="ECO:0000313" key="7">
    <source>
        <dbReference type="Ensembl" id="ENSSAUP00010035449.1"/>
    </source>
</evidence>
<feature type="compositionally biased region" description="Polar residues" evidence="5">
    <location>
        <begin position="417"/>
        <end position="430"/>
    </location>
</feature>
<evidence type="ECO:0000313" key="8">
    <source>
        <dbReference type="Proteomes" id="UP000472265"/>
    </source>
</evidence>
<dbReference type="InterPro" id="IPR041006">
    <property type="entry name" value="Morc_S5"/>
</dbReference>
<feature type="compositionally biased region" description="Low complexity" evidence="5">
    <location>
        <begin position="331"/>
        <end position="346"/>
    </location>
</feature>
<feature type="compositionally biased region" description="Polar residues" evidence="5">
    <location>
        <begin position="317"/>
        <end position="329"/>
    </location>
</feature>
<keyword evidence="3" id="KW-0862">Zinc</keyword>
<evidence type="ECO:0000256" key="5">
    <source>
        <dbReference type="SAM" id="MobiDB-lite"/>
    </source>
</evidence>
<organism evidence="7 8">
    <name type="scientific">Sparus aurata</name>
    <name type="common">Gilthead sea bream</name>
    <dbReference type="NCBI Taxonomy" id="8175"/>
    <lineage>
        <taxon>Eukaryota</taxon>
        <taxon>Metazoa</taxon>
        <taxon>Chordata</taxon>
        <taxon>Craniata</taxon>
        <taxon>Vertebrata</taxon>
        <taxon>Euteleostomi</taxon>
        <taxon>Actinopterygii</taxon>
        <taxon>Neopterygii</taxon>
        <taxon>Teleostei</taxon>
        <taxon>Neoteleostei</taxon>
        <taxon>Acanthomorphata</taxon>
        <taxon>Eupercaria</taxon>
        <taxon>Spariformes</taxon>
        <taxon>Sparidae</taxon>
        <taxon>Sparus</taxon>
    </lineage>
</organism>
<keyword evidence="2" id="KW-0863">Zinc-finger</keyword>
<dbReference type="Ensembl" id="ENSSAUT00010037345.1">
    <property type="protein sequence ID" value="ENSSAUP00010035449.1"/>
    <property type="gene ID" value="ENSSAUG00010015001.1"/>
</dbReference>
<dbReference type="PANTHER" id="PTHR23336">
    <property type="entry name" value="ZINC FINGER CW-TYPE COILED-COIL DOMAIN PROTEIN 3"/>
    <property type="match status" value="1"/>
</dbReference>
<feature type="compositionally biased region" description="Polar residues" evidence="5">
    <location>
        <begin position="772"/>
        <end position="789"/>
    </location>
</feature>
<dbReference type="Gene3D" id="3.30.40.100">
    <property type="match status" value="1"/>
</dbReference>
<keyword evidence="4" id="KW-0175">Coiled coil</keyword>
<dbReference type="InterPro" id="IPR011124">
    <property type="entry name" value="Znf_CW"/>
</dbReference>
<dbReference type="AlphaFoldDB" id="A0A671W9Z5"/>
<sequence length="843" mass="95303">MFTYPGTAQFKFSVVPFSNRTATDSTEFDFKSDRYDIRIPSDIYEAINNKSPHPGVTSYIPESVYSLRAYCSILYLKPRMQVVIRGQKVKSQLIAKSLAYIQKDHYKPNFLNKRVPIIFGYNTKSKDQYGVMMYHKNRLIKPYERVGCQLKANNMGVGVIGVIECNFLDPTHNKQSFDQTDKYRKTINTLGIKLEEYWKEIHHKRKKEDPNCIPVEDTMKRPDQNWAQCDTCLKWRKLPDGIDCTKLPEKWYCALNPDPQFRSCQVEEEPEDSDDEQPSYRKTFKQQEREDKKIKERQRQKEEEERKRKEQRLAELTRQNQALKQQLRQAPTRSPSTPTTPTTPRRFNSHLPKGGAVRAESFTISQAACSPSSSSGLPVISNVCSLSAGIPRGKRTQPSTPQRTPKRPKVNGHLFGTPSTSISVDVSPMSSPLVPVDNDSDDTDDDILILETDSTPKPKKPGFDLTKVKSEKEQSEVGMLLECSDDAALDDPWETDAAGTGSAVSTAVGTSPPPPAPPAEVASITTQTDVAKVKKEEEDLDQTQEEERAAQSDTRNENQRKQTLQKEETDHLCRADDAGPSRADVSDRRDAPLLYPSVIEVQEQQNQLLDLMEATALERDEFKEQVRALTCQLQDAQSRLQELTEVNVKRECSHQASQTEETGGGKDYKSLFERAIQKVSELIKDKESLLATAETKPSAAQGEEKDIDEITLQVERLIRELDQRNKERDELHSRLDSMEGERANLASQCEALRLSLQQEREKAQEARRATDSSESGGTAPASGTESSSDTFRSLMELRHNIGRLLISYVPALDLDQVNYECNVIDEILEQVLSNEESFIPLGT</sequence>
<gene>
    <name evidence="7" type="primary">morc3a</name>
</gene>
<dbReference type="GO" id="GO:0008270">
    <property type="term" value="F:zinc ion binding"/>
    <property type="evidence" value="ECO:0007669"/>
    <property type="project" value="UniProtKB-KW"/>
</dbReference>
<reference evidence="7" key="1">
    <citation type="submission" date="2021-04" db="EMBL/GenBank/DDBJ databases">
        <authorList>
            <consortium name="Wellcome Sanger Institute Data Sharing"/>
        </authorList>
    </citation>
    <scope>NUCLEOTIDE SEQUENCE [LARGE SCALE GENOMIC DNA]</scope>
</reference>